<dbReference type="Proteomes" id="UP000095332">
    <property type="component" value="Unassembled WGS sequence"/>
</dbReference>
<keyword evidence="1" id="KW-0472">Membrane</keyword>
<dbReference type="RefSeq" id="WP_057327555.1">
    <property type="nucleotide sequence ID" value="NZ_CZBM01000001.1"/>
</dbReference>
<reference evidence="2 3" key="1">
    <citation type="submission" date="2015-09" db="EMBL/GenBank/DDBJ databases">
        <authorList>
            <consortium name="Pathogen Informatics"/>
        </authorList>
    </citation>
    <scope>NUCLEOTIDE SEQUENCE [LARGE SCALE GENOMIC DNA]</scope>
    <source>
        <strain evidence="2 3">2789STDY5834948</strain>
    </source>
</reference>
<protein>
    <submittedName>
        <fullName evidence="2">Uncharacterized protein</fullName>
    </submittedName>
</protein>
<evidence type="ECO:0000313" key="2">
    <source>
        <dbReference type="EMBL" id="CUP49409.1"/>
    </source>
</evidence>
<organism evidence="2 3">
    <name type="scientific">Parabacteroides distasonis</name>
    <dbReference type="NCBI Taxonomy" id="823"/>
    <lineage>
        <taxon>Bacteria</taxon>
        <taxon>Pseudomonadati</taxon>
        <taxon>Bacteroidota</taxon>
        <taxon>Bacteroidia</taxon>
        <taxon>Bacteroidales</taxon>
        <taxon>Tannerellaceae</taxon>
        <taxon>Parabacteroides</taxon>
    </lineage>
</organism>
<evidence type="ECO:0000313" key="3">
    <source>
        <dbReference type="Proteomes" id="UP000095332"/>
    </source>
</evidence>
<proteinExistence type="predicted"/>
<name>A0A174NU64_PARDI</name>
<dbReference type="EMBL" id="CZBM01000001">
    <property type="protein sequence ID" value="CUP49409.1"/>
    <property type="molecule type" value="Genomic_DNA"/>
</dbReference>
<accession>A0A174NU64</accession>
<gene>
    <name evidence="2" type="ORF">ERS852560_00108</name>
</gene>
<sequence>MADNNVFILFEEIKTALKGINSKLEELPKVITNQPQSNNDKPDLSPVKEAVAETAKAQSEEVKCLLERQWKAYAQLSTLTLQQLDDIKKSQGGQVSRQEPQPQEHIHKHSFDIKSSKVFSFVVGLSVICAFSLWGNIGQWQSKRQYADDALKFRAIRAWGGCDANDVLWLNKVFDIRRDEKAIEWVRKQADGYDTFLKAVSDSLMQERLQNNMKPQ</sequence>
<dbReference type="AlphaFoldDB" id="A0A174NU64"/>
<feature type="transmembrane region" description="Helical" evidence="1">
    <location>
        <begin position="118"/>
        <end position="137"/>
    </location>
</feature>
<keyword evidence="1" id="KW-1133">Transmembrane helix</keyword>
<keyword evidence="1" id="KW-0812">Transmembrane</keyword>
<evidence type="ECO:0000256" key="1">
    <source>
        <dbReference type="SAM" id="Phobius"/>
    </source>
</evidence>